<dbReference type="EMBL" id="CM044703">
    <property type="protein sequence ID" value="KAI5670241.1"/>
    <property type="molecule type" value="Genomic_DNA"/>
</dbReference>
<dbReference type="Proteomes" id="UP001060085">
    <property type="component" value="Linkage Group LG03"/>
</dbReference>
<reference evidence="2" key="1">
    <citation type="journal article" date="2023" name="Nat. Plants">
        <title>Single-cell RNA sequencing provides a high-resolution roadmap for understanding the multicellular compartmentation of specialized metabolism.</title>
        <authorList>
            <person name="Sun S."/>
            <person name="Shen X."/>
            <person name="Li Y."/>
            <person name="Li Y."/>
            <person name="Wang S."/>
            <person name="Li R."/>
            <person name="Zhang H."/>
            <person name="Shen G."/>
            <person name="Guo B."/>
            <person name="Wei J."/>
            <person name="Xu J."/>
            <person name="St-Pierre B."/>
            <person name="Chen S."/>
            <person name="Sun C."/>
        </authorList>
    </citation>
    <scope>NUCLEOTIDE SEQUENCE [LARGE SCALE GENOMIC DNA]</scope>
</reference>
<sequence>MDLKSNQTSPVLADPVPMSESILGIHSGLLPYTATGTAFSSSLFLTIPRKKPGILDDFRSSAWLDAMKSSSPTHHKITKDFSPEQSSKDGDIVYRNWLIKYPSALASFEQITNHAMGKKLALFLDYDGTLSPIVDNPDLAFMANSMRAAVRNAAKCFPTAIISGRSRDKVYEFVGLTELYYAGSHGMDIMGPVRPISKDQAKCIKSTDKQGKEVNLFQPASEFLPMIQEVFKSLVEITKDIAGAKVENNKFCVSVHYRNVDEKCWTTIGQSVNDILKQYPRLRLTHGRKVLEVRPVLDWDKGKAVEFLLESLGLSNCNNVLPIYIGDDRTDEDAFKVLKERNQGFGILVSSAPKESNAFYSLRDPSEVKEFLKCLVKWKKASSAL</sequence>
<protein>
    <submittedName>
        <fullName evidence="1">Uncharacterized protein</fullName>
    </submittedName>
</protein>
<organism evidence="1 2">
    <name type="scientific">Catharanthus roseus</name>
    <name type="common">Madagascar periwinkle</name>
    <name type="synonym">Vinca rosea</name>
    <dbReference type="NCBI Taxonomy" id="4058"/>
    <lineage>
        <taxon>Eukaryota</taxon>
        <taxon>Viridiplantae</taxon>
        <taxon>Streptophyta</taxon>
        <taxon>Embryophyta</taxon>
        <taxon>Tracheophyta</taxon>
        <taxon>Spermatophyta</taxon>
        <taxon>Magnoliopsida</taxon>
        <taxon>eudicotyledons</taxon>
        <taxon>Gunneridae</taxon>
        <taxon>Pentapetalae</taxon>
        <taxon>asterids</taxon>
        <taxon>lamiids</taxon>
        <taxon>Gentianales</taxon>
        <taxon>Apocynaceae</taxon>
        <taxon>Rauvolfioideae</taxon>
        <taxon>Vinceae</taxon>
        <taxon>Catharanthinae</taxon>
        <taxon>Catharanthus</taxon>
    </lineage>
</organism>
<comment type="caution">
    <text evidence="1">The sequence shown here is derived from an EMBL/GenBank/DDBJ whole genome shotgun (WGS) entry which is preliminary data.</text>
</comment>
<accession>A0ACC0BC77</accession>
<evidence type="ECO:0000313" key="2">
    <source>
        <dbReference type="Proteomes" id="UP001060085"/>
    </source>
</evidence>
<keyword evidence="2" id="KW-1185">Reference proteome</keyword>
<evidence type="ECO:0000313" key="1">
    <source>
        <dbReference type="EMBL" id="KAI5670241.1"/>
    </source>
</evidence>
<proteinExistence type="predicted"/>
<gene>
    <name evidence="1" type="ORF">M9H77_10605</name>
</gene>
<name>A0ACC0BC77_CATRO</name>